<evidence type="ECO:0000256" key="7">
    <source>
        <dbReference type="ARBA" id="ARBA00023136"/>
    </source>
</evidence>
<feature type="region of interest" description="Disordered" evidence="8">
    <location>
        <begin position="1"/>
        <end position="34"/>
    </location>
</feature>
<feature type="transmembrane region" description="Helical" evidence="9">
    <location>
        <begin position="342"/>
        <end position="360"/>
    </location>
</feature>
<name>A0A021VME9_9CELL</name>
<keyword evidence="7 9" id="KW-0472">Membrane</keyword>
<proteinExistence type="inferred from homology"/>
<dbReference type="RefSeq" id="WP_081802743.1">
    <property type="nucleotide sequence ID" value="NZ_AXCW01000280.1"/>
</dbReference>
<dbReference type="Pfam" id="PF01032">
    <property type="entry name" value="FecCD"/>
    <property type="match status" value="1"/>
</dbReference>
<feature type="transmembrane region" description="Helical" evidence="9">
    <location>
        <begin position="126"/>
        <end position="147"/>
    </location>
</feature>
<feature type="transmembrane region" description="Helical" evidence="9">
    <location>
        <begin position="225"/>
        <end position="247"/>
    </location>
</feature>
<evidence type="ECO:0000256" key="2">
    <source>
        <dbReference type="ARBA" id="ARBA00007935"/>
    </source>
</evidence>
<evidence type="ECO:0000256" key="1">
    <source>
        <dbReference type="ARBA" id="ARBA00004651"/>
    </source>
</evidence>
<dbReference type="PANTHER" id="PTHR30472:SF1">
    <property type="entry name" value="FE(3+) DICITRATE TRANSPORT SYSTEM PERMEASE PROTEIN FECC-RELATED"/>
    <property type="match status" value="1"/>
</dbReference>
<feature type="transmembrane region" description="Helical" evidence="9">
    <location>
        <begin position="38"/>
        <end position="60"/>
    </location>
</feature>
<protein>
    <recommendedName>
        <fullName evidence="12">Iron ABC transporter permease</fullName>
    </recommendedName>
</protein>
<reference evidence="10 11" key="1">
    <citation type="submission" date="2014-01" db="EMBL/GenBank/DDBJ databases">
        <title>Actinotalea ferrariae CF5-4.</title>
        <authorList>
            <person name="Chen F."/>
            <person name="Li Y."/>
            <person name="Wang G."/>
        </authorList>
    </citation>
    <scope>NUCLEOTIDE SEQUENCE [LARGE SCALE GENOMIC DNA]</scope>
    <source>
        <strain evidence="10 11">CF5-4</strain>
    </source>
</reference>
<feature type="transmembrane region" description="Helical" evidence="9">
    <location>
        <begin position="182"/>
        <end position="205"/>
    </location>
</feature>
<gene>
    <name evidence="10" type="ORF">N866_09980</name>
</gene>
<dbReference type="OrthoDB" id="9782305at2"/>
<dbReference type="PANTHER" id="PTHR30472">
    <property type="entry name" value="FERRIC ENTEROBACTIN TRANSPORT SYSTEM PERMEASE PROTEIN"/>
    <property type="match status" value="1"/>
</dbReference>
<evidence type="ECO:0000256" key="3">
    <source>
        <dbReference type="ARBA" id="ARBA00022448"/>
    </source>
</evidence>
<evidence type="ECO:0000256" key="9">
    <source>
        <dbReference type="SAM" id="Phobius"/>
    </source>
</evidence>
<keyword evidence="11" id="KW-1185">Reference proteome</keyword>
<sequence>MTPSLAPPPAPVRPTPRSADPGPRPRPAAGRADRRRRAAAAAGLVLALTVVVVLSLVVGARSTAPATVWAALVDPGSLSGARATDAVVVRELRVPRTVLGLLAGAALGLAGVVMQGVTRNPVADPGLLGVNAGAALAVVLGLTVAGVTSALGLAGFALGGALAAAALIAMVAVTARTGSSPALLVVAGAAVTAGLSSLTTLVLLGDPETLDRYRFWTVGSLTGRGLGTAAALAPLLAVGALVAVAMSRALDALALGDDVARGLGFRLVPTRVAAMAAIVLLCGTATALVGPLVFVGLVGAHAARAVAGTGHLRLLPLAAVAGAALVLLADVLGRVVTPPGELEAGIVVAALGAPLLIALVRSRRAAL</sequence>
<comment type="similarity">
    <text evidence="2">Belongs to the binding-protein-dependent transport system permease family. FecCD subfamily.</text>
</comment>
<evidence type="ECO:0000313" key="10">
    <source>
        <dbReference type="EMBL" id="EYR62268.1"/>
    </source>
</evidence>
<comment type="caution">
    <text evidence="10">The sequence shown here is derived from an EMBL/GenBank/DDBJ whole genome shotgun (WGS) entry which is preliminary data.</text>
</comment>
<dbReference type="GO" id="GO:0033214">
    <property type="term" value="P:siderophore-iron import into cell"/>
    <property type="evidence" value="ECO:0007669"/>
    <property type="project" value="TreeGrafter"/>
</dbReference>
<dbReference type="GO" id="GO:0022857">
    <property type="term" value="F:transmembrane transporter activity"/>
    <property type="evidence" value="ECO:0007669"/>
    <property type="project" value="InterPro"/>
</dbReference>
<evidence type="ECO:0000256" key="8">
    <source>
        <dbReference type="SAM" id="MobiDB-lite"/>
    </source>
</evidence>
<keyword evidence="6 9" id="KW-1133">Transmembrane helix</keyword>
<dbReference type="Gene3D" id="1.10.3470.10">
    <property type="entry name" value="ABC transporter involved in vitamin B12 uptake, BtuC"/>
    <property type="match status" value="1"/>
</dbReference>
<evidence type="ECO:0000313" key="11">
    <source>
        <dbReference type="Proteomes" id="UP000019753"/>
    </source>
</evidence>
<evidence type="ECO:0008006" key="12">
    <source>
        <dbReference type="Google" id="ProtNLM"/>
    </source>
</evidence>
<dbReference type="InterPro" id="IPR000522">
    <property type="entry name" value="ABC_transptr_permease_BtuC"/>
</dbReference>
<keyword evidence="3" id="KW-0813">Transport</keyword>
<comment type="subcellular location">
    <subcellularLocation>
        <location evidence="1">Cell membrane</location>
        <topology evidence="1">Multi-pass membrane protein</topology>
    </subcellularLocation>
</comment>
<evidence type="ECO:0000256" key="5">
    <source>
        <dbReference type="ARBA" id="ARBA00022692"/>
    </source>
</evidence>
<dbReference type="InterPro" id="IPR037294">
    <property type="entry name" value="ABC_BtuC-like"/>
</dbReference>
<keyword evidence="5 9" id="KW-0812">Transmembrane</keyword>
<evidence type="ECO:0000256" key="6">
    <source>
        <dbReference type="ARBA" id="ARBA00022989"/>
    </source>
</evidence>
<feature type="transmembrane region" description="Helical" evidence="9">
    <location>
        <begin position="153"/>
        <end position="175"/>
    </location>
</feature>
<dbReference type="EMBL" id="AXCW01000280">
    <property type="protein sequence ID" value="EYR62268.1"/>
    <property type="molecule type" value="Genomic_DNA"/>
</dbReference>
<dbReference type="Proteomes" id="UP000019753">
    <property type="component" value="Unassembled WGS sequence"/>
</dbReference>
<keyword evidence="4" id="KW-1003">Cell membrane</keyword>
<dbReference type="AlphaFoldDB" id="A0A021VME9"/>
<organism evidence="10 11">
    <name type="scientific">Actinotalea ferrariae CF5-4</name>
    <dbReference type="NCBI Taxonomy" id="948458"/>
    <lineage>
        <taxon>Bacteria</taxon>
        <taxon>Bacillati</taxon>
        <taxon>Actinomycetota</taxon>
        <taxon>Actinomycetes</taxon>
        <taxon>Micrococcales</taxon>
        <taxon>Cellulomonadaceae</taxon>
        <taxon>Actinotalea</taxon>
    </lineage>
</organism>
<accession>A0A021VME9</accession>
<dbReference type="SUPFAM" id="SSF81345">
    <property type="entry name" value="ABC transporter involved in vitamin B12 uptake, BtuC"/>
    <property type="match status" value="1"/>
</dbReference>
<evidence type="ECO:0000256" key="4">
    <source>
        <dbReference type="ARBA" id="ARBA00022475"/>
    </source>
</evidence>
<feature type="transmembrane region" description="Helical" evidence="9">
    <location>
        <begin position="314"/>
        <end position="336"/>
    </location>
</feature>
<dbReference type="GO" id="GO:0005886">
    <property type="term" value="C:plasma membrane"/>
    <property type="evidence" value="ECO:0007669"/>
    <property type="project" value="UniProtKB-SubCell"/>
</dbReference>
<feature type="transmembrane region" description="Helical" evidence="9">
    <location>
        <begin position="97"/>
        <end position="114"/>
    </location>
</feature>
<feature type="compositionally biased region" description="Pro residues" evidence="8">
    <location>
        <begin position="1"/>
        <end position="14"/>
    </location>
</feature>